<organism evidence="2 3">
    <name type="scientific">Malus baccata</name>
    <name type="common">Siberian crab apple</name>
    <name type="synonym">Pyrus baccata</name>
    <dbReference type="NCBI Taxonomy" id="106549"/>
    <lineage>
        <taxon>Eukaryota</taxon>
        <taxon>Viridiplantae</taxon>
        <taxon>Streptophyta</taxon>
        <taxon>Embryophyta</taxon>
        <taxon>Tracheophyta</taxon>
        <taxon>Spermatophyta</taxon>
        <taxon>Magnoliopsida</taxon>
        <taxon>eudicotyledons</taxon>
        <taxon>Gunneridae</taxon>
        <taxon>Pentapetalae</taxon>
        <taxon>rosids</taxon>
        <taxon>fabids</taxon>
        <taxon>Rosales</taxon>
        <taxon>Rosaceae</taxon>
        <taxon>Amygdaloideae</taxon>
        <taxon>Maleae</taxon>
        <taxon>Malus</taxon>
    </lineage>
</organism>
<sequence length="97" mass="10815">MRADVGPFCRSEAFLVRFSLSHRHGLYIGFGTEDEGPARRRLPKKETNENEIDEIVLPENQDESDDDKSSTRDSCIVRSESDSLGKSLSDLNGLDGV</sequence>
<reference evidence="2 3" key="1">
    <citation type="journal article" date="2019" name="G3 (Bethesda)">
        <title>Sequencing of a Wild Apple (Malus baccata) Genome Unravels the Differences Between Cultivated and Wild Apple Species Regarding Disease Resistance and Cold Tolerance.</title>
        <authorList>
            <person name="Chen X."/>
        </authorList>
    </citation>
    <scope>NUCLEOTIDE SEQUENCE [LARGE SCALE GENOMIC DNA]</scope>
    <source>
        <strain evidence="3">cv. Shandingzi</strain>
        <tissue evidence="2">Leaves</tissue>
    </source>
</reference>
<dbReference type="EMBL" id="VIEB01000018">
    <property type="protein sequence ID" value="TQE12540.1"/>
    <property type="molecule type" value="Genomic_DNA"/>
</dbReference>
<keyword evidence="3" id="KW-1185">Reference proteome</keyword>
<name>A0A540NPU6_MALBA</name>
<feature type="compositionally biased region" description="Acidic residues" evidence="1">
    <location>
        <begin position="49"/>
        <end position="66"/>
    </location>
</feature>
<feature type="region of interest" description="Disordered" evidence="1">
    <location>
        <begin position="29"/>
        <end position="97"/>
    </location>
</feature>
<proteinExistence type="predicted"/>
<dbReference type="Proteomes" id="UP000315295">
    <property type="component" value="Unassembled WGS sequence"/>
</dbReference>
<dbReference type="AlphaFoldDB" id="A0A540NPU6"/>
<comment type="caution">
    <text evidence="2">The sequence shown here is derived from an EMBL/GenBank/DDBJ whole genome shotgun (WGS) entry which is preliminary data.</text>
</comment>
<evidence type="ECO:0000313" key="3">
    <source>
        <dbReference type="Proteomes" id="UP000315295"/>
    </source>
</evidence>
<evidence type="ECO:0000256" key="1">
    <source>
        <dbReference type="SAM" id="MobiDB-lite"/>
    </source>
</evidence>
<protein>
    <submittedName>
        <fullName evidence="2">Uncharacterized protein</fullName>
    </submittedName>
</protein>
<gene>
    <name evidence="2" type="ORF">C1H46_001752</name>
</gene>
<evidence type="ECO:0000313" key="2">
    <source>
        <dbReference type="EMBL" id="TQE12540.1"/>
    </source>
</evidence>
<accession>A0A540NPU6</accession>